<evidence type="ECO:0000313" key="8">
    <source>
        <dbReference type="EMBL" id="PAF26624.1"/>
    </source>
</evidence>
<feature type="active site" description="Charge relay system" evidence="5">
    <location>
        <position position="49"/>
    </location>
</feature>
<feature type="domain" description="Peptidase S8/S53" evidence="7">
    <location>
        <begin position="40"/>
        <end position="291"/>
    </location>
</feature>
<feature type="active site" description="Charge relay system" evidence="5">
    <location>
        <position position="250"/>
    </location>
</feature>
<protein>
    <submittedName>
        <fullName evidence="8">Serine protease</fullName>
    </submittedName>
</protein>
<proteinExistence type="inferred from homology"/>
<dbReference type="GO" id="GO:0006508">
    <property type="term" value="P:proteolysis"/>
    <property type="evidence" value="ECO:0007669"/>
    <property type="project" value="UniProtKB-KW"/>
</dbReference>
<dbReference type="PROSITE" id="PS00138">
    <property type="entry name" value="SUBTILASE_SER"/>
    <property type="match status" value="1"/>
</dbReference>
<evidence type="ECO:0000256" key="1">
    <source>
        <dbReference type="ARBA" id="ARBA00011073"/>
    </source>
</evidence>
<dbReference type="SUPFAM" id="SSF52743">
    <property type="entry name" value="Subtilisin-like"/>
    <property type="match status" value="1"/>
</dbReference>
<dbReference type="InterPro" id="IPR022398">
    <property type="entry name" value="Peptidase_S8_His-AS"/>
</dbReference>
<keyword evidence="4 5" id="KW-0720">Serine protease</keyword>
<reference evidence="8 9" key="1">
    <citation type="submission" date="2017-07" db="EMBL/GenBank/DDBJ databases">
        <title>Isolation and whole genome analysis of endospore-forming bacteria from heroin.</title>
        <authorList>
            <person name="Kalinowski J."/>
            <person name="Ahrens B."/>
            <person name="Al-Dilaimi A."/>
            <person name="Winkler A."/>
            <person name="Wibberg D."/>
            <person name="Schleenbecker U."/>
            <person name="Ruckert C."/>
            <person name="Wolfel R."/>
            <person name="Grass G."/>
        </authorList>
    </citation>
    <scope>NUCLEOTIDE SEQUENCE [LARGE SCALE GENOMIC DNA]</scope>
    <source>
        <strain evidence="8 9">7523-2</strain>
    </source>
</reference>
<name>A0A268S297_SHOCL</name>
<comment type="similarity">
    <text evidence="1 5 6">Belongs to the peptidase S8 family.</text>
</comment>
<dbReference type="EMBL" id="NPBS01000033">
    <property type="protein sequence ID" value="PAF26624.1"/>
    <property type="molecule type" value="Genomic_DNA"/>
</dbReference>
<dbReference type="CDD" id="cd07477">
    <property type="entry name" value="Peptidases_S8_Subtilisin_subset"/>
    <property type="match status" value="1"/>
</dbReference>
<dbReference type="Pfam" id="PF00082">
    <property type="entry name" value="Peptidase_S8"/>
    <property type="match status" value="1"/>
</dbReference>
<dbReference type="Proteomes" id="UP000216133">
    <property type="component" value="Unassembled WGS sequence"/>
</dbReference>
<dbReference type="PROSITE" id="PS51892">
    <property type="entry name" value="SUBTILASE"/>
    <property type="match status" value="1"/>
</dbReference>
<dbReference type="PANTHER" id="PTHR43399">
    <property type="entry name" value="SUBTILISIN-RELATED"/>
    <property type="match status" value="1"/>
</dbReference>
<comment type="caution">
    <text evidence="8">The sequence shown here is derived from an EMBL/GenBank/DDBJ whole genome shotgun (WGS) entry which is preliminary data.</text>
</comment>
<dbReference type="InterPro" id="IPR051048">
    <property type="entry name" value="Peptidase_S8/S53_subtilisin"/>
</dbReference>
<dbReference type="InterPro" id="IPR000209">
    <property type="entry name" value="Peptidase_S8/S53_dom"/>
</dbReference>
<dbReference type="FunFam" id="3.40.50.200:FF:000017">
    <property type="entry name" value="Intracellular serine protease"/>
    <property type="match status" value="1"/>
</dbReference>
<dbReference type="PROSITE" id="PS00136">
    <property type="entry name" value="SUBTILASE_ASP"/>
    <property type="match status" value="1"/>
</dbReference>
<dbReference type="Gene3D" id="3.40.50.200">
    <property type="entry name" value="Peptidase S8/S53 domain"/>
    <property type="match status" value="1"/>
</dbReference>
<dbReference type="PROSITE" id="PS00137">
    <property type="entry name" value="SUBTILASE_HIS"/>
    <property type="match status" value="1"/>
</dbReference>
<dbReference type="InterPro" id="IPR023828">
    <property type="entry name" value="Peptidase_S8_Ser-AS"/>
</dbReference>
<sequence>MRKFRLIPYKQVDKVSALSEVPMGVEIVEAPSVWKASAKGAGQIIGVIDTGCQVDHPDLAERIIGGVNLTTDYGGDETNFSDNNGHGTHVAGTVAAAETGSGVVGVAPKADLFIIKALSGDGSGEMGWIAKAIRYAVDWRGPKGEQMRIITMSLGGPTDSEELHDAVKYAVSNNVSVVCAAGNEGDGREDTNEFAYPAAYNEVIAVGAVDFDLRLSDFTNTNEEIDIVAPGVGIKSTYLDSGYAELSGTSMAAPHVAGALALIINLAEDAFKRSLSETEIYAQLVRRATPIGFTAQAEGNGFLTLGLVERITGQFTEKGKK</sequence>
<dbReference type="AlphaFoldDB" id="A0A268S297"/>
<evidence type="ECO:0000256" key="6">
    <source>
        <dbReference type="RuleBase" id="RU003355"/>
    </source>
</evidence>
<evidence type="ECO:0000313" key="9">
    <source>
        <dbReference type="Proteomes" id="UP000216133"/>
    </source>
</evidence>
<accession>A0A268S297</accession>
<evidence type="ECO:0000256" key="4">
    <source>
        <dbReference type="ARBA" id="ARBA00022825"/>
    </source>
</evidence>
<evidence type="ECO:0000259" key="7">
    <source>
        <dbReference type="Pfam" id="PF00082"/>
    </source>
</evidence>
<dbReference type="PANTHER" id="PTHR43399:SF4">
    <property type="entry name" value="CELL WALL-ASSOCIATED PROTEASE"/>
    <property type="match status" value="1"/>
</dbReference>
<dbReference type="InterPro" id="IPR034202">
    <property type="entry name" value="Subtilisin_Carlsberg-like"/>
</dbReference>
<dbReference type="InterPro" id="IPR036852">
    <property type="entry name" value="Peptidase_S8/S53_dom_sf"/>
</dbReference>
<dbReference type="InterPro" id="IPR015500">
    <property type="entry name" value="Peptidase_S8_subtilisin-rel"/>
</dbReference>
<dbReference type="RefSeq" id="WP_095238296.1">
    <property type="nucleotide sequence ID" value="NZ_CP155469.1"/>
</dbReference>
<dbReference type="InterPro" id="IPR023827">
    <property type="entry name" value="Peptidase_S8_Asp-AS"/>
</dbReference>
<dbReference type="PRINTS" id="PR00723">
    <property type="entry name" value="SUBTILISIN"/>
</dbReference>
<feature type="active site" description="Charge relay system" evidence="5">
    <location>
        <position position="86"/>
    </location>
</feature>
<evidence type="ECO:0000256" key="5">
    <source>
        <dbReference type="PROSITE-ProRule" id="PRU01240"/>
    </source>
</evidence>
<keyword evidence="2 5" id="KW-0645">Protease</keyword>
<evidence type="ECO:0000256" key="2">
    <source>
        <dbReference type="ARBA" id="ARBA00022670"/>
    </source>
</evidence>
<gene>
    <name evidence="8" type="ORF">CHH61_07510</name>
</gene>
<keyword evidence="3 5" id="KW-0378">Hydrolase</keyword>
<evidence type="ECO:0000256" key="3">
    <source>
        <dbReference type="ARBA" id="ARBA00022801"/>
    </source>
</evidence>
<dbReference type="GO" id="GO:0004252">
    <property type="term" value="F:serine-type endopeptidase activity"/>
    <property type="evidence" value="ECO:0007669"/>
    <property type="project" value="UniProtKB-UniRule"/>
</dbReference>
<organism evidence="8 9">
    <name type="scientific">Shouchella clausii</name>
    <name type="common">Alkalihalobacillus clausii</name>
    <dbReference type="NCBI Taxonomy" id="79880"/>
    <lineage>
        <taxon>Bacteria</taxon>
        <taxon>Bacillati</taxon>
        <taxon>Bacillota</taxon>
        <taxon>Bacilli</taxon>
        <taxon>Bacillales</taxon>
        <taxon>Bacillaceae</taxon>
        <taxon>Shouchella</taxon>
    </lineage>
</organism>